<keyword evidence="1" id="KW-0812">Transmembrane</keyword>
<evidence type="ECO:0000313" key="3">
    <source>
        <dbReference type="Proteomes" id="UP001367030"/>
    </source>
</evidence>
<keyword evidence="3" id="KW-1185">Reference proteome</keyword>
<feature type="transmembrane region" description="Helical" evidence="1">
    <location>
        <begin position="21"/>
        <end position="46"/>
    </location>
</feature>
<name>A0ABU8XFN7_9BURK</name>
<keyword evidence="1" id="KW-1133">Transmembrane helix</keyword>
<dbReference type="Proteomes" id="UP001367030">
    <property type="component" value="Unassembled WGS sequence"/>
</dbReference>
<sequence length="150" mass="16069">MRAHYSAHSPKRHDAPRRMGSRGIALIEVLVALLIFLFGILGFIGLQTALTKVQTETDLRATAAYLANEVVGRMWAEMSNLNGYAGTTSCSATGCTEWRSKVAQLLPSGAATITADTTTGNVSVQLRWTLPGGITHKFETQSNVSAKAAF</sequence>
<proteinExistence type="predicted"/>
<protein>
    <submittedName>
        <fullName evidence="2">Pilus assembly protein PilV</fullName>
    </submittedName>
</protein>
<organism evidence="2 3">
    <name type="scientific">Variovorax robiniae</name>
    <dbReference type="NCBI Taxonomy" id="1836199"/>
    <lineage>
        <taxon>Bacteria</taxon>
        <taxon>Pseudomonadati</taxon>
        <taxon>Pseudomonadota</taxon>
        <taxon>Betaproteobacteria</taxon>
        <taxon>Burkholderiales</taxon>
        <taxon>Comamonadaceae</taxon>
        <taxon>Variovorax</taxon>
    </lineage>
</organism>
<evidence type="ECO:0000313" key="2">
    <source>
        <dbReference type="EMBL" id="MEJ8858351.1"/>
    </source>
</evidence>
<evidence type="ECO:0000256" key="1">
    <source>
        <dbReference type="SAM" id="Phobius"/>
    </source>
</evidence>
<comment type="caution">
    <text evidence="2">The sequence shown here is derived from an EMBL/GenBank/DDBJ whole genome shotgun (WGS) entry which is preliminary data.</text>
</comment>
<gene>
    <name evidence="2" type="ORF">WKW79_27540</name>
</gene>
<keyword evidence="1" id="KW-0472">Membrane</keyword>
<accession>A0ABU8XFN7</accession>
<reference evidence="2 3" key="1">
    <citation type="submission" date="2024-03" db="EMBL/GenBank/DDBJ databases">
        <title>Novel species of the genus Variovorax.</title>
        <authorList>
            <person name="Liu Q."/>
            <person name="Xin Y.-H."/>
        </authorList>
    </citation>
    <scope>NUCLEOTIDE SEQUENCE [LARGE SCALE GENOMIC DNA]</scope>
    <source>
        <strain evidence="2 3">KACC 18901</strain>
    </source>
</reference>
<dbReference type="RefSeq" id="WP_340338414.1">
    <property type="nucleotide sequence ID" value="NZ_JBBKZS010000016.1"/>
</dbReference>
<dbReference type="EMBL" id="JBBKZS010000016">
    <property type="protein sequence ID" value="MEJ8858351.1"/>
    <property type="molecule type" value="Genomic_DNA"/>
</dbReference>